<dbReference type="RefSeq" id="WP_173066936.1">
    <property type="nucleotide sequence ID" value="NZ_AP022853.1"/>
</dbReference>
<dbReference type="PANTHER" id="PTHR46663:SF3">
    <property type="entry name" value="SLL0267 PROTEIN"/>
    <property type="match status" value="1"/>
</dbReference>
<dbReference type="SUPFAM" id="SSF55073">
    <property type="entry name" value="Nucleotide cyclase"/>
    <property type="match status" value="1"/>
</dbReference>
<reference evidence="4" key="1">
    <citation type="submission" date="2020-03" db="EMBL/GenBank/DDBJ databases">
        <title>Complete genome sequence of sulfur-oxidizing bacterium skT11.</title>
        <authorList>
            <person name="Kanda M."/>
            <person name="Kojima H."/>
            <person name="Fukui M."/>
        </authorList>
    </citation>
    <scope>NUCLEOTIDE SEQUENCE [LARGE SCALE GENOMIC DNA]</scope>
    <source>
        <strain evidence="4">skT11</strain>
    </source>
</reference>
<dbReference type="KEGG" id="slac:SKTS_30000"/>
<evidence type="ECO:0000259" key="2">
    <source>
        <dbReference type="PROSITE" id="PS50887"/>
    </source>
</evidence>
<keyword evidence="4" id="KW-1185">Reference proteome</keyword>
<dbReference type="InterPro" id="IPR043128">
    <property type="entry name" value="Rev_trsase/Diguanyl_cyclase"/>
</dbReference>
<dbReference type="InterPro" id="IPR000160">
    <property type="entry name" value="GGDEF_dom"/>
</dbReference>
<name>A0A6F8VEK5_9PROT</name>
<proteinExistence type="predicted"/>
<organism evidence="3 4">
    <name type="scientific">Sulfurimicrobium lacus</name>
    <dbReference type="NCBI Taxonomy" id="2715678"/>
    <lineage>
        <taxon>Bacteria</taxon>
        <taxon>Pseudomonadati</taxon>
        <taxon>Pseudomonadota</taxon>
        <taxon>Betaproteobacteria</taxon>
        <taxon>Nitrosomonadales</taxon>
        <taxon>Sulfuricellaceae</taxon>
        <taxon>Sulfurimicrobium</taxon>
    </lineage>
</organism>
<accession>A0A6F8VEK5</accession>
<dbReference type="PANTHER" id="PTHR46663">
    <property type="entry name" value="DIGUANYLATE CYCLASE DGCT-RELATED"/>
    <property type="match status" value="1"/>
</dbReference>
<sequence length="187" mass="20818">MEQEGEARDEGSKASRFVADRRNGAGHETREEPPARAARYDLLTALPNRELFFQRLEQVLAENRRQNRKFALIFIGLDGIETVNDGYGQRCGDALLHEVASRLKKGIRGSDTLARLGGDEFAVILPILENSQDAERVAAQLLEQFRTPFILAGHPCRITAGIGISRYPEDGDETKTLLDRARRACLG</sequence>
<dbReference type="EMBL" id="AP022853">
    <property type="protein sequence ID" value="BCB28114.1"/>
    <property type="molecule type" value="Genomic_DNA"/>
</dbReference>
<gene>
    <name evidence="3" type="ORF">SKTS_30000</name>
</gene>
<feature type="compositionally biased region" description="Basic and acidic residues" evidence="1">
    <location>
        <begin position="1"/>
        <end position="34"/>
    </location>
</feature>
<feature type="domain" description="GGDEF" evidence="2">
    <location>
        <begin position="68"/>
        <end position="187"/>
    </location>
</feature>
<evidence type="ECO:0000313" key="3">
    <source>
        <dbReference type="EMBL" id="BCB28114.1"/>
    </source>
</evidence>
<dbReference type="InterPro" id="IPR029787">
    <property type="entry name" value="Nucleotide_cyclase"/>
</dbReference>
<dbReference type="CDD" id="cd01949">
    <property type="entry name" value="GGDEF"/>
    <property type="match status" value="1"/>
</dbReference>
<protein>
    <recommendedName>
        <fullName evidence="2">GGDEF domain-containing protein</fullName>
    </recommendedName>
</protein>
<dbReference type="Proteomes" id="UP000502260">
    <property type="component" value="Chromosome"/>
</dbReference>
<dbReference type="NCBIfam" id="TIGR00254">
    <property type="entry name" value="GGDEF"/>
    <property type="match status" value="1"/>
</dbReference>
<dbReference type="Pfam" id="PF00990">
    <property type="entry name" value="GGDEF"/>
    <property type="match status" value="1"/>
</dbReference>
<dbReference type="Gene3D" id="3.30.70.270">
    <property type="match status" value="1"/>
</dbReference>
<evidence type="ECO:0000256" key="1">
    <source>
        <dbReference type="SAM" id="MobiDB-lite"/>
    </source>
</evidence>
<dbReference type="AlphaFoldDB" id="A0A6F8VEK5"/>
<feature type="region of interest" description="Disordered" evidence="1">
    <location>
        <begin position="1"/>
        <end position="35"/>
    </location>
</feature>
<dbReference type="SMART" id="SM00267">
    <property type="entry name" value="GGDEF"/>
    <property type="match status" value="1"/>
</dbReference>
<dbReference type="InterPro" id="IPR052163">
    <property type="entry name" value="DGC-Regulatory_Protein"/>
</dbReference>
<evidence type="ECO:0000313" key="4">
    <source>
        <dbReference type="Proteomes" id="UP000502260"/>
    </source>
</evidence>
<dbReference type="PROSITE" id="PS50887">
    <property type="entry name" value="GGDEF"/>
    <property type="match status" value="1"/>
</dbReference>